<feature type="region of interest" description="Disordered" evidence="1">
    <location>
        <begin position="1"/>
        <end position="739"/>
    </location>
</feature>
<feature type="non-terminal residue" evidence="2">
    <location>
        <position position="739"/>
    </location>
</feature>
<reference evidence="2" key="1">
    <citation type="submission" date="2020-02" db="EMBL/GenBank/DDBJ databases">
        <authorList>
            <person name="Meier V. D."/>
        </authorList>
    </citation>
    <scope>NUCLEOTIDE SEQUENCE</scope>
    <source>
        <strain evidence="2">AVDCRST_MAG40</strain>
    </source>
</reference>
<proteinExistence type="predicted"/>
<feature type="compositionally biased region" description="Low complexity" evidence="1">
    <location>
        <begin position="419"/>
        <end position="434"/>
    </location>
</feature>
<feature type="compositionally biased region" description="Low complexity" evidence="1">
    <location>
        <begin position="340"/>
        <end position="349"/>
    </location>
</feature>
<dbReference type="EMBL" id="CADCTX010000349">
    <property type="protein sequence ID" value="CAA9314554.1"/>
    <property type="molecule type" value="Genomic_DNA"/>
</dbReference>
<feature type="compositionally biased region" description="Basic residues" evidence="1">
    <location>
        <begin position="568"/>
        <end position="582"/>
    </location>
</feature>
<feature type="compositionally biased region" description="Basic residues" evidence="1">
    <location>
        <begin position="18"/>
        <end position="42"/>
    </location>
</feature>
<feature type="compositionally biased region" description="Basic residues" evidence="1">
    <location>
        <begin position="700"/>
        <end position="721"/>
    </location>
</feature>
<feature type="compositionally biased region" description="Basic residues" evidence="1">
    <location>
        <begin position="295"/>
        <end position="306"/>
    </location>
</feature>
<accession>A0A6J4KTP1</accession>
<feature type="compositionally biased region" description="Basic residues" evidence="1">
    <location>
        <begin position="542"/>
        <end position="559"/>
    </location>
</feature>
<feature type="compositionally biased region" description="Basic and acidic residues" evidence="1">
    <location>
        <begin position="79"/>
        <end position="97"/>
    </location>
</feature>
<dbReference type="AlphaFoldDB" id="A0A6J4KTP1"/>
<feature type="compositionally biased region" description="Basic and acidic residues" evidence="1">
    <location>
        <begin position="307"/>
        <end position="327"/>
    </location>
</feature>
<feature type="compositionally biased region" description="Basic and acidic residues" evidence="1">
    <location>
        <begin position="478"/>
        <end position="503"/>
    </location>
</feature>
<gene>
    <name evidence="2" type="ORF">AVDCRST_MAG40-1165</name>
</gene>
<feature type="compositionally biased region" description="Basic and acidic residues" evidence="1">
    <location>
        <begin position="222"/>
        <end position="239"/>
    </location>
</feature>
<sequence length="739" mass="81468">EIRQARGAEPHRPAQGGRPRRGPHRRPAQDHRHRSLRLRAPRRRAEPGLRLPRGERDRQGADHADGHRGGQGRPRRARGGHDARDAAPHEGPDERRLAVRRRRGAALPPGDRGRGRRDVRAGARGRGAHPRGLRAATRPLRPRDGSPEGAPGQREFRRGELGAGDAPGRRLRGRVRRRAGDPRRHVHHARREPRDDGAPRDDRRVGGREAHGVDLEPDDRLDEGRPGADPRHPGGERPRRLALRRGRVRRQAVPPRRRGAGGARRPGGRAPGEARAHPTAGGEQHHAPPGDHPAHPPRRHPRRPAHRDRAREHERRPPRGRPGDRSVADPAAVRRRQPADRAAPGGARPPRGERDARPGRGARDDGPRGRDGRDGRAARDGPRPVPHRQRHPGRPGEARPPLLRATAHRVPATRRRAVRLGAAQPAARGGARRALAGRDGDGGRVPQQPGDQVGGARPARRAGNRDGRDRHDRHRHGELHGHRPDRRGDDGRRPRSSRREARRLGLPGVVGVGRPVGGQQRDGGRLRRLHEAARGGGGEARARRRRGHVRRRPGARRRAERGAGGRGARGRARRRRPDRVRRPREAVPAVDVRRALRRGGGGRLHRGDAGAAHARGVRGGAHPQPQDRAQPGDRRDDDGRGRSADGGAGGRHALRLLRQPRPRRVRGAGARRHPAPGRRLPRRGRRQVVADEGQGGGRARAVRRRRGGRERGLQRHRRARARLPDHARQAPRPAAGGHV</sequence>
<feature type="compositionally biased region" description="Basic and acidic residues" evidence="1">
    <location>
        <begin position="350"/>
        <end position="382"/>
    </location>
</feature>
<organism evidence="2">
    <name type="scientific">uncultured Gemmatimonadaceae bacterium</name>
    <dbReference type="NCBI Taxonomy" id="246130"/>
    <lineage>
        <taxon>Bacteria</taxon>
        <taxon>Pseudomonadati</taxon>
        <taxon>Gemmatimonadota</taxon>
        <taxon>Gemmatimonadia</taxon>
        <taxon>Gemmatimonadales</taxon>
        <taxon>Gemmatimonadaceae</taxon>
        <taxon>environmental samples</taxon>
    </lineage>
</organism>
<protein>
    <submittedName>
        <fullName evidence="2">Periplasmic aromatic aldehyde oxidoreductase, molybdenum binding subunit YagR</fullName>
    </submittedName>
</protein>
<feature type="compositionally biased region" description="Basic residues" evidence="1">
    <location>
        <begin position="652"/>
        <end position="686"/>
    </location>
</feature>
<feature type="compositionally biased region" description="Basic and acidic residues" evidence="1">
    <location>
        <begin position="283"/>
        <end position="294"/>
    </location>
</feature>
<name>A0A6J4KTP1_9BACT</name>
<feature type="compositionally biased region" description="Basic and acidic residues" evidence="1">
    <location>
        <begin position="111"/>
        <end position="121"/>
    </location>
</feature>
<feature type="compositionally biased region" description="Basic and acidic residues" evidence="1">
    <location>
        <begin position="43"/>
        <end position="68"/>
    </location>
</feature>
<feature type="compositionally biased region" description="Basic and acidic residues" evidence="1">
    <location>
        <begin position="1"/>
        <end position="12"/>
    </location>
</feature>
<feature type="compositionally biased region" description="Basic residues" evidence="1">
    <location>
        <begin position="240"/>
        <end position="259"/>
    </location>
</feature>
<feature type="compositionally biased region" description="Basic and acidic residues" evidence="1">
    <location>
        <begin position="522"/>
        <end position="533"/>
    </location>
</feature>
<evidence type="ECO:0000313" key="2">
    <source>
        <dbReference type="EMBL" id="CAA9314554.1"/>
    </source>
</evidence>
<feature type="compositionally biased region" description="Low complexity" evidence="1">
    <location>
        <begin position="609"/>
        <end position="629"/>
    </location>
</feature>
<feature type="compositionally biased region" description="Basic and acidic residues" evidence="1">
    <location>
        <begin position="192"/>
        <end position="214"/>
    </location>
</feature>
<feature type="non-terminal residue" evidence="2">
    <location>
        <position position="1"/>
    </location>
</feature>
<feature type="compositionally biased region" description="Basic and acidic residues" evidence="1">
    <location>
        <begin position="630"/>
        <end position="643"/>
    </location>
</feature>
<evidence type="ECO:0000256" key="1">
    <source>
        <dbReference type="SAM" id="MobiDB-lite"/>
    </source>
</evidence>